<feature type="domain" description="Glycosyltransferase subfamily 4-like N-terminal" evidence="3">
    <location>
        <begin position="15"/>
        <end position="173"/>
    </location>
</feature>
<accession>A0A8T7M139</accession>
<dbReference type="EMBL" id="JACATZ010000001">
    <property type="protein sequence ID" value="NWJ45689.1"/>
    <property type="molecule type" value="Genomic_DNA"/>
</dbReference>
<dbReference type="GO" id="GO:0016757">
    <property type="term" value="F:glycosyltransferase activity"/>
    <property type="evidence" value="ECO:0007669"/>
    <property type="project" value="InterPro"/>
</dbReference>
<feature type="domain" description="Glycosyl transferase family 1" evidence="2">
    <location>
        <begin position="196"/>
        <end position="351"/>
    </location>
</feature>
<evidence type="ECO:0000256" key="1">
    <source>
        <dbReference type="ARBA" id="ARBA00022679"/>
    </source>
</evidence>
<dbReference type="Gene3D" id="3.40.50.2000">
    <property type="entry name" value="Glycogen Phosphorylase B"/>
    <property type="match status" value="2"/>
</dbReference>
<reference evidence="4 6" key="1">
    <citation type="submission" date="2020-06" db="EMBL/GenBank/DDBJ databases">
        <title>Anoxygenic phototrophic Chloroflexota member uses a Type I reaction center.</title>
        <authorList>
            <person name="Tsuji J.M."/>
            <person name="Shaw N.A."/>
            <person name="Nagashima S."/>
            <person name="Venkiteswaran J."/>
            <person name="Schiff S.L."/>
            <person name="Hanada S."/>
            <person name="Tank M."/>
            <person name="Neufeld J.D."/>
        </authorList>
    </citation>
    <scope>NUCLEOTIDE SEQUENCE [LARGE SCALE GENOMIC DNA]</scope>
    <source>
        <strain evidence="4">L227-S17</strain>
    </source>
</reference>
<dbReference type="PANTHER" id="PTHR46401">
    <property type="entry name" value="GLYCOSYLTRANSFERASE WBBK-RELATED"/>
    <property type="match status" value="1"/>
</dbReference>
<dbReference type="PANTHER" id="PTHR46401:SF2">
    <property type="entry name" value="GLYCOSYLTRANSFERASE WBBK-RELATED"/>
    <property type="match status" value="1"/>
</dbReference>
<protein>
    <submittedName>
        <fullName evidence="4">Glycosyltransferase family 4 protein</fullName>
    </submittedName>
</protein>
<dbReference type="InterPro" id="IPR028098">
    <property type="entry name" value="Glyco_trans_4-like_N"/>
</dbReference>
<evidence type="ECO:0000259" key="3">
    <source>
        <dbReference type="Pfam" id="PF13439"/>
    </source>
</evidence>
<dbReference type="InterPro" id="IPR001296">
    <property type="entry name" value="Glyco_trans_1"/>
</dbReference>
<organism evidence="4 6">
    <name type="scientific">Candidatus Chlorohelix allophototropha</name>
    <dbReference type="NCBI Taxonomy" id="3003348"/>
    <lineage>
        <taxon>Bacteria</taxon>
        <taxon>Bacillati</taxon>
        <taxon>Chloroflexota</taxon>
        <taxon>Chloroflexia</taxon>
        <taxon>Candidatus Chloroheliales</taxon>
        <taxon>Candidatus Chloroheliaceae</taxon>
        <taxon>Candidatus Chlorohelix</taxon>
    </lineage>
</organism>
<dbReference type="RefSeq" id="WP_341469452.1">
    <property type="nucleotide sequence ID" value="NZ_CP128399.1"/>
</dbReference>
<sequence>MRIGYLTYGLDRYPTGIGRYATELLKGFYALPESPDIVLLTTEQEDKAGLWNHFEHYPLTGCRLLPALMAIGNLALSRASLKYKLDLIHDPNGIAPFFGHAAGVARVVTIHDAFTYIYPEKHNWLDNWRYKYYFPHTARKADAVITVSNCSKQDIIRYLKLDPDKVFVIPEGVGADFIAQPEGKKRRQILERYGIKKPYLLYVGAINGRKNLEGLLSAYALLLLRYPDLNLTIVGKRQWKTGGVETALQRLKLENRINFTGYIEDGHLPDIYSAAEVFVFPSLYEGFGLPPLEAMSCGVPVVTSNVGSLPEVVGSAGLMVDPYDVPSLVDAIEKAMIDSELKARLIKKGFERVAGFTWENAAAKTFEVYRKLSKI</sequence>
<dbReference type="Pfam" id="PF13439">
    <property type="entry name" value="Glyco_transf_4"/>
    <property type="match status" value="1"/>
</dbReference>
<dbReference type="Proteomes" id="UP000521676">
    <property type="component" value="Unassembled WGS sequence"/>
</dbReference>
<evidence type="ECO:0000313" key="5">
    <source>
        <dbReference type="EMBL" id="WJW67558.1"/>
    </source>
</evidence>
<dbReference type="GO" id="GO:0009103">
    <property type="term" value="P:lipopolysaccharide biosynthetic process"/>
    <property type="evidence" value="ECO:0007669"/>
    <property type="project" value="TreeGrafter"/>
</dbReference>
<reference evidence="5" key="2">
    <citation type="journal article" date="2024" name="Nature">
        <title>Anoxygenic phototroph of the Chloroflexota uses a type I reaction centre.</title>
        <authorList>
            <person name="Tsuji J.M."/>
            <person name="Shaw N.A."/>
            <person name="Nagashima S."/>
            <person name="Venkiteswaran J.J."/>
            <person name="Schiff S.L."/>
            <person name="Watanabe T."/>
            <person name="Fukui M."/>
            <person name="Hanada S."/>
            <person name="Tank M."/>
            <person name="Neufeld J.D."/>
        </authorList>
    </citation>
    <scope>NUCLEOTIDE SEQUENCE</scope>
    <source>
        <strain evidence="5">L227-S17</strain>
    </source>
</reference>
<dbReference type="Pfam" id="PF00534">
    <property type="entry name" value="Glycos_transf_1"/>
    <property type="match status" value="1"/>
</dbReference>
<keyword evidence="7" id="KW-1185">Reference proteome</keyword>
<name>A0A8T7M139_9CHLR</name>
<dbReference type="EMBL" id="CP128399">
    <property type="protein sequence ID" value="WJW67558.1"/>
    <property type="molecule type" value="Genomic_DNA"/>
</dbReference>
<dbReference type="AlphaFoldDB" id="A0A8T7M139"/>
<dbReference type="SUPFAM" id="SSF53756">
    <property type="entry name" value="UDP-Glycosyltransferase/glycogen phosphorylase"/>
    <property type="match status" value="1"/>
</dbReference>
<evidence type="ECO:0000313" key="6">
    <source>
        <dbReference type="Proteomes" id="UP000521676"/>
    </source>
</evidence>
<evidence type="ECO:0000313" key="4">
    <source>
        <dbReference type="EMBL" id="NWJ45689.1"/>
    </source>
</evidence>
<evidence type="ECO:0000313" key="7">
    <source>
        <dbReference type="Proteomes" id="UP001431572"/>
    </source>
</evidence>
<keyword evidence="1" id="KW-0808">Transferase</keyword>
<dbReference type="Proteomes" id="UP001431572">
    <property type="component" value="Chromosome 1"/>
</dbReference>
<gene>
    <name evidence="4" type="ORF">HXX08_07400</name>
    <name evidence="5" type="ORF">OZ401_000825</name>
</gene>
<proteinExistence type="predicted"/>
<evidence type="ECO:0000259" key="2">
    <source>
        <dbReference type="Pfam" id="PF00534"/>
    </source>
</evidence>
<dbReference type="FunFam" id="3.40.50.2000:FF:000119">
    <property type="entry name" value="Glycosyl transferase group 1"/>
    <property type="match status" value="1"/>
</dbReference>
<dbReference type="CDD" id="cd03809">
    <property type="entry name" value="GT4_MtfB-like"/>
    <property type="match status" value="1"/>
</dbReference>